<gene>
    <name evidence="2" type="ORF">L6773_19840</name>
</gene>
<evidence type="ECO:0000259" key="1">
    <source>
        <dbReference type="Pfam" id="PF13439"/>
    </source>
</evidence>
<dbReference type="EMBL" id="JAKLWS010000045">
    <property type="protein sequence ID" value="MCG2590832.1"/>
    <property type="molecule type" value="Genomic_DNA"/>
</dbReference>
<dbReference type="RefSeq" id="WP_237856326.1">
    <property type="nucleotide sequence ID" value="NZ_JAKLWS010000045.1"/>
</dbReference>
<dbReference type="Proteomes" id="UP001165366">
    <property type="component" value="Unassembled WGS sequence"/>
</dbReference>
<proteinExistence type="predicted"/>
<organism evidence="2 3">
    <name type="scientific">Rhodohalobacter sulfatireducens</name>
    <dbReference type="NCBI Taxonomy" id="2911366"/>
    <lineage>
        <taxon>Bacteria</taxon>
        <taxon>Pseudomonadati</taxon>
        <taxon>Balneolota</taxon>
        <taxon>Balneolia</taxon>
        <taxon>Balneolales</taxon>
        <taxon>Balneolaceae</taxon>
        <taxon>Rhodohalobacter</taxon>
    </lineage>
</organism>
<name>A0ABS9KJ09_9BACT</name>
<sequence>MAKKNIWVINQFAGTDKSGWGERHYFLSKHWIKMGYDITIISGSYNHVFNNLPDAPNQYNIEDVNSTRFCWIKVPKYKGQSVKRFWSFFIFMIKVLFVPIKKVGKPDVIIISSMPIFPVFTAYLLKKAHKAKTLIFEIRDIWPLTLIYLGDVSPKSLAVRLLGWFEKFGYKKADYIVSLLPNAKNHFEKVANAGHKFVYIPNGLDHSVLSVEPLDEEMEKQFPENKFIIGYTGTIGLANALEYFVEAAGLLKDDSRFHFIVIGDGYLKNDLIKSSEGFDNITFFNKIRKNQVLSAVKKFDVCFVGRNDSPLFEHGVSANKYFDYMLAGKPILDSNNHIKDPVELSGCGIIVKPESAEAIANGVKKLYESGDQSLKEMGRKGRRYVEEHHNLKYLAEKYASLFEEEEG</sequence>
<keyword evidence="3" id="KW-1185">Reference proteome</keyword>
<reference evidence="2" key="1">
    <citation type="submission" date="2022-01" db="EMBL/GenBank/DDBJ databases">
        <authorList>
            <person name="Wang Y."/>
        </authorList>
    </citation>
    <scope>NUCLEOTIDE SEQUENCE</scope>
    <source>
        <strain evidence="2">WB101</strain>
    </source>
</reference>
<comment type="caution">
    <text evidence="2">The sequence shown here is derived from an EMBL/GenBank/DDBJ whole genome shotgun (WGS) entry which is preliminary data.</text>
</comment>
<dbReference type="PANTHER" id="PTHR12526">
    <property type="entry name" value="GLYCOSYLTRANSFERASE"/>
    <property type="match status" value="1"/>
</dbReference>
<dbReference type="CDD" id="cd03794">
    <property type="entry name" value="GT4_WbuB-like"/>
    <property type="match status" value="1"/>
</dbReference>
<feature type="domain" description="Glycosyltransferase subfamily 4-like N-terminal" evidence="1">
    <location>
        <begin position="27"/>
        <end position="207"/>
    </location>
</feature>
<dbReference type="InterPro" id="IPR028098">
    <property type="entry name" value="Glyco_trans_4-like_N"/>
</dbReference>
<protein>
    <submittedName>
        <fullName evidence="2">Glycosyltransferase family 4 protein</fullName>
    </submittedName>
</protein>
<evidence type="ECO:0000313" key="3">
    <source>
        <dbReference type="Proteomes" id="UP001165366"/>
    </source>
</evidence>
<dbReference type="Pfam" id="PF13439">
    <property type="entry name" value="Glyco_transf_4"/>
    <property type="match status" value="1"/>
</dbReference>
<dbReference type="Pfam" id="PF13692">
    <property type="entry name" value="Glyco_trans_1_4"/>
    <property type="match status" value="1"/>
</dbReference>
<dbReference type="SUPFAM" id="SSF53756">
    <property type="entry name" value="UDP-Glycosyltransferase/glycogen phosphorylase"/>
    <property type="match status" value="1"/>
</dbReference>
<accession>A0ABS9KJ09</accession>
<evidence type="ECO:0000313" key="2">
    <source>
        <dbReference type="EMBL" id="MCG2590832.1"/>
    </source>
</evidence>
<dbReference type="PANTHER" id="PTHR12526:SF622">
    <property type="entry name" value="GLYCOSYLTRANSFERASE (GROUP I)"/>
    <property type="match status" value="1"/>
</dbReference>
<reference evidence="2" key="2">
    <citation type="submission" date="2024-05" db="EMBL/GenBank/DDBJ databases">
        <title>Rhodohalobacter halophilus gen. nov., sp. nov., a moderately halophilic member of the family Balneolaceae.</title>
        <authorList>
            <person name="Xia J."/>
        </authorList>
    </citation>
    <scope>NUCLEOTIDE SEQUENCE</scope>
    <source>
        <strain evidence="2">WB101</strain>
    </source>
</reference>
<dbReference type="Gene3D" id="3.40.50.2000">
    <property type="entry name" value="Glycogen Phosphorylase B"/>
    <property type="match status" value="2"/>
</dbReference>